<reference evidence="1" key="2">
    <citation type="journal article" date="2000" name="Genome Res.">
        <title>Normalization and subtraction of cap-trapper-selected cDNAs to prepare full-length cDNA libraries for rapid discovery of new genes.</title>
        <authorList>
            <person name="Carninci P."/>
            <person name="Shibata Y."/>
            <person name="Hayatsu N."/>
            <person name="Sugahara Y."/>
            <person name="Shibata K."/>
            <person name="Itoh M."/>
            <person name="Konno H."/>
            <person name="Okazaki Y."/>
            <person name="Muramatsu M."/>
            <person name="Hayashizaki Y."/>
        </authorList>
    </citation>
    <scope>NUCLEOTIDE SEQUENCE</scope>
    <source>
        <strain evidence="1">NOD</strain>
        <tissue evidence="1">Activated spleen</tissue>
    </source>
</reference>
<gene>
    <name evidence="2" type="primary">Gm10753</name>
</gene>
<reference evidence="1" key="3">
    <citation type="journal article" date="2000" name="Genome Res.">
        <title>RIKEN integrated sequence analysis (RISA) system--384-format sequencing pipeline with 384 multicapillary sequencer.</title>
        <authorList>
            <person name="Shibata K."/>
            <person name="Itoh M."/>
            <person name="Aizawa K."/>
            <person name="Nagaoka S."/>
            <person name="Sasaki N."/>
            <person name="Carninci P."/>
            <person name="Konno H."/>
            <person name="Akiyama J."/>
            <person name="Nishi K."/>
            <person name="Kitsunai T."/>
            <person name="Tashiro H."/>
            <person name="Itoh M."/>
            <person name="Sumi N."/>
            <person name="Ishii Y."/>
            <person name="Nakamura S."/>
            <person name="Hazama M."/>
            <person name="Nishine T."/>
            <person name="Harada A."/>
            <person name="Yamamoto R."/>
            <person name="Matsumoto H."/>
            <person name="Sakaguchi S."/>
            <person name="Ikegami T."/>
            <person name="Kashiwagi K."/>
            <person name="Fujiwake S."/>
            <person name="Inoue K."/>
            <person name="Togawa Y."/>
            <person name="Izawa M."/>
            <person name="Ohara E."/>
            <person name="Watahiki M."/>
            <person name="Yoneda Y."/>
            <person name="Ishikawa T."/>
            <person name="Ozawa K."/>
            <person name="Tanaka T."/>
            <person name="Matsuura S."/>
            <person name="Kawai J."/>
            <person name="Okazaki Y."/>
            <person name="Muramatsu M."/>
            <person name="Inoue Y."/>
            <person name="Kira A."/>
            <person name="Hayashizaki Y."/>
        </authorList>
    </citation>
    <scope>NUCLEOTIDE SEQUENCE</scope>
    <source>
        <strain evidence="1">NOD</strain>
        <tissue evidence="1">Activated spleen</tissue>
    </source>
</reference>
<name>Q3U092_MOUSE</name>
<reference evidence="1" key="6">
    <citation type="submission" date="2004-03" db="EMBL/GenBank/DDBJ databases">
        <authorList>
            <person name="Arakawa T."/>
            <person name="Carninci P."/>
            <person name="Fukuda S."/>
            <person name="Hashizume W."/>
            <person name="Hayashida K."/>
            <person name="Hori F."/>
            <person name="Iida J."/>
            <person name="Imamura K."/>
            <person name="Imotani K."/>
            <person name="Itoh M."/>
            <person name="Kanagawa S."/>
            <person name="Kawai J."/>
            <person name="Kojima M."/>
            <person name="Konno H."/>
            <person name="Murata M."/>
            <person name="Nakamura M."/>
            <person name="Ninomiya N."/>
            <person name="Nishiyori H."/>
            <person name="Nomura K."/>
            <person name="Ohno M."/>
            <person name="Sakazume N."/>
            <person name="Sano H."/>
            <person name="Sasaki D."/>
            <person name="Shibata K."/>
            <person name="Shiraki T."/>
            <person name="Tagami M."/>
            <person name="Tagami Y."/>
            <person name="Waki K."/>
            <person name="Watahiki A."/>
            <person name="Muramatsu M."/>
            <person name="Hayashizaki Y."/>
        </authorList>
    </citation>
    <scope>NUCLEOTIDE SEQUENCE</scope>
    <source>
        <strain evidence="1">NOD</strain>
        <tissue evidence="1">Activated spleen</tissue>
    </source>
</reference>
<reference evidence="1" key="4">
    <citation type="journal article" date="2001" name="Nature">
        <title>Functional annotation of a full-length mouse cDNA collection.</title>
        <authorList>
            <consortium name="The RIKEN Genome Exploration Research Group Phase II Team and the FANTOM Consortium"/>
        </authorList>
    </citation>
    <scope>NUCLEOTIDE SEQUENCE</scope>
    <source>
        <strain evidence="1">NOD</strain>
        <tissue evidence="1">Activated spleen</tissue>
    </source>
</reference>
<sequence length="88" mass="9702">MPMRHQIGFLQGMLQEWRPIVQRASLVNILSNSQVLSVCSYLVLCSLSLELRGGSPAGVGLLTLQAQSRKWVYLLILLCCGEMPDKAA</sequence>
<dbReference type="AGR" id="MGI:3642923"/>
<proteinExistence type="evidence at transcript level"/>
<protein>
    <submittedName>
        <fullName evidence="1">Uncharacterized protein</fullName>
    </submittedName>
</protein>
<reference evidence="1" key="8">
    <citation type="journal article" date="2005" name="Science">
        <title>Antisense Transcription in the Mammalian Transcriptome.</title>
        <authorList>
            <consortium name="RIKEN Genome Exploration Research Group and Genome Science Group (Genome Network Project Core Group) and the FANTOM Consortium"/>
        </authorList>
    </citation>
    <scope>NUCLEOTIDE SEQUENCE</scope>
    <source>
        <strain evidence="1">NOD</strain>
        <tissue evidence="1">Activated spleen</tissue>
    </source>
</reference>
<reference evidence="1" key="1">
    <citation type="journal article" date="1999" name="Methods Enzymol.">
        <title>High-efficiency full-length cDNA cloning.</title>
        <authorList>
            <person name="Carninci P."/>
            <person name="Hayashizaki Y."/>
        </authorList>
    </citation>
    <scope>NUCLEOTIDE SEQUENCE</scope>
    <source>
        <strain evidence="1">NOD</strain>
        <tissue evidence="1">Activated spleen</tissue>
    </source>
</reference>
<dbReference type="MGI" id="MGI:3642923">
    <property type="gene designation" value="Gm10753"/>
</dbReference>
<dbReference type="AlphaFoldDB" id="Q3U092"/>
<dbReference type="EMBL" id="AK157102">
    <property type="protein sequence ID" value="BAE33963.1"/>
    <property type="molecule type" value="mRNA"/>
</dbReference>
<evidence type="ECO:0000313" key="1">
    <source>
        <dbReference type="EMBL" id="BAE33963.1"/>
    </source>
</evidence>
<reference evidence="1" key="5">
    <citation type="journal article" date="2002" name="Nature">
        <title>Analysis of the mouse transcriptome based on functional annotation of 60,770 full-length cDNAs.</title>
        <authorList>
            <consortium name="The FANTOM Consortium and the RIKEN Genome Exploration Research Group Phase I and II Team"/>
        </authorList>
    </citation>
    <scope>NUCLEOTIDE SEQUENCE</scope>
    <source>
        <strain evidence="1">NOD</strain>
        <tissue evidence="1">Activated spleen</tissue>
    </source>
</reference>
<reference evidence="1" key="7">
    <citation type="journal article" date="2005" name="Science">
        <title>The Transcriptional Landscape of the Mammalian Genome.</title>
        <authorList>
            <consortium name="The FANTOM Consortium"/>
            <consortium name="Riken Genome Exploration Research Group and Genome Science Group (Genome Network Project Core Group)"/>
        </authorList>
    </citation>
    <scope>NUCLEOTIDE SEQUENCE</scope>
    <source>
        <strain evidence="1">NOD</strain>
        <tissue evidence="1">Activated spleen</tissue>
    </source>
</reference>
<evidence type="ECO:0000313" key="2">
    <source>
        <dbReference type="MGI" id="MGI:3642923"/>
    </source>
</evidence>
<organism evidence="1">
    <name type="scientific">Mus musculus</name>
    <name type="common">Mouse</name>
    <dbReference type="NCBI Taxonomy" id="10090"/>
    <lineage>
        <taxon>Eukaryota</taxon>
        <taxon>Metazoa</taxon>
        <taxon>Chordata</taxon>
        <taxon>Craniata</taxon>
        <taxon>Vertebrata</taxon>
        <taxon>Euteleostomi</taxon>
        <taxon>Mammalia</taxon>
        <taxon>Eutheria</taxon>
        <taxon>Euarchontoglires</taxon>
        <taxon>Glires</taxon>
        <taxon>Rodentia</taxon>
        <taxon>Myomorpha</taxon>
        <taxon>Muroidea</taxon>
        <taxon>Muridae</taxon>
        <taxon>Murinae</taxon>
        <taxon>Mus</taxon>
        <taxon>Mus</taxon>
    </lineage>
</organism>
<accession>Q3U092</accession>